<dbReference type="InterPro" id="IPR050107">
    <property type="entry name" value="ABC_carbohydrate_import_ATPase"/>
</dbReference>
<gene>
    <name evidence="6" type="ORF">EDD29_4788</name>
</gene>
<dbReference type="CDD" id="cd03216">
    <property type="entry name" value="ABC_Carb_Monos_I"/>
    <property type="match status" value="1"/>
</dbReference>
<dbReference type="EMBL" id="RJKE01000001">
    <property type="protein sequence ID" value="ROO87194.1"/>
    <property type="molecule type" value="Genomic_DNA"/>
</dbReference>
<evidence type="ECO:0000313" key="6">
    <source>
        <dbReference type="EMBL" id="ROO87194.1"/>
    </source>
</evidence>
<dbReference type="PANTHER" id="PTHR43790:SF9">
    <property type="entry name" value="GALACTOFURANOSE TRANSPORTER ATP-BINDING PROTEIN YTFR"/>
    <property type="match status" value="1"/>
</dbReference>
<keyword evidence="2" id="KW-0677">Repeat</keyword>
<dbReference type="GO" id="GO:0016887">
    <property type="term" value="F:ATP hydrolysis activity"/>
    <property type="evidence" value="ECO:0007669"/>
    <property type="project" value="InterPro"/>
</dbReference>
<evidence type="ECO:0000259" key="5">
    <source>
        <dbReference type="PROSITE" id="PS50893"/>
    </source>
</evidence>
<dbReference type="SUPFAM" id="SSF52540">
    <property type="entry name" value="P-loop containing nucleoside triphosphate hydrolases"/>
    <property type="match status" value="2"/>
</dbReference>
<keyword evidence="7" id="KW-1185">Reference proteome</keyword>
<dbReference type="PROSITE" id="PS50893">
    <property type="entry name" value="ABC_TRANSPORTER_2"/>
    <property type="match status" value="2"/>
</dbReference>
<organism evidence="6 7">
    <name type="scientific">Actinocorallia herbida</name>
    <dbReference type="NCBI Taxonomy" id="58109"/>
    <lineage>
        <taxon>Bacteria</taxon>
        <taxon>Bacillati</taxon>
        <taxon>Actinomycetota</taxon>
        <taxon>Actinomycetes</taxon>
        <taxon>Streptosporangiales</taxon>
        <taxon>Thermomonosporaceae</taxon>
        <taxon>Actinocorallia</taxon>
    </lineage>
</organism>
<proteinExistence type="predicted"/>
<dbReference type="RefSeq" id="WP_211359862.1">
    <property type="nucleotide sequence ID" value="NZ_RJKE01000001.1"/>
</dbReference>
<evidence type="ECO:0000256" key="4">
    <source>
        <dbReference type="ARBA" id="ARBA00022840"/>
    </source>
</evidence>
<protein>
    <submittedName>
        <fullName evidence="6">Ribose transport system ATP-binding protein</fullName>
    </submittedName>
</protein>
<feature type="domain" description="ABC transporter" evidence="5">
    <location>
        <begin position="12"/>
        <end position="254"/>
    </location>
</feature>
<dbReference type="Pfam" id="PF00005">
    <property type="entry name" value="ABC_tran"/>
    <property type="match status" value="2"/>
</dbReference>
<evidence type="ECO:0000256" key="2">
    <source>
        <dbReference type="ARBA" id="ARBA00022737"/>
    </source>
</evidence>
<keyword evidence="4 6" id="KW-0067">ATP-binding</keyword>
<dbReference type="PROSITE" id="PS00211">
    <property type="entry name" value="ABC_TRANSPORTER_1"/>
    <property type="match status" value="1"/>
</dbReference>
<dbReference type="InterPro" id="IPR017871">
    <property type="entry name" value="ABC_transporter-like_CS"/>
</dbReference>
<evidence type="ECO:0000313" key="7">
    <source>
        <dbReference type="Proteomes" id="UP000272400"/>
    </source>
</evidence>
<dbReference type="InterPro" id="IPR003439">
    <property type="entry name" value="ABC_transporter-like_ATP-bd"/>
</dbReference>
<dbReference type="InterPro" id="IPR003593">
    <property type="entry name" value="AAA+_ATPase"/>
</dbReference>
<accession>A0A3N1D0Z7</accession>
<reference evidence="6 7" key="1">
    <citation type="submission" date="2018-11" db="EMBL/GenBank/DDBJ databases">
        <title>Sequencing the genomes of 1000 actinobacteria strains.</title>
        <authorList>
            <person name="Klenk H.-P."/>
        </authorList>
    </citation>
    <scope>NUCLEOTIDE SEQUENCE [LARGE SCALE GENOMIC DNA]</scope>
    <source>
        <strain evidence="6 7">DSM 44254</strain>
    </source>
</reference>
<sequence>MGRELSTAHPRLRVRGISKTFGSHRALDDIVLDVRAGELHGLVGQNGCGKSTLVKVLTGYHAPDPGGEITVDGEPLTLPVSPLAARARGVSVVHQSLGLLDDHSVVENMRLGRFGASRWSRRILWSRERASAAAALDRLGCRVDLDAKAGGLSEQDRATVAIARALQDLPDGGGLIVFDESTRALTRDSLAHFYDLVRTVLALGASALMINHRIEEVIEQADRVTVLRDGRVVEAGLDTSGLTEADLVRAMLGYELRPLPGGRADRAGRDGGVTAHVKAGGGLGDLSISVAAGEVVGVTGVIGSGFEEVPYLLAGARQAHGELRIGGRRIPLGRSRHRELLRAGVALVPERRETEGLALELSVLENLTLPRVGDRRPWWTGHDWQRREALEMIELLGVRPPHPGLPVGSLSGGNQQKVQLAKWLAGKPRLLLVHEPTHAVDVGARQDIAVAIHRAAAEGCAVLVASADPAELALLCDRVLIFDGGVIVDELNGPPGAAEIVESTFGPRRPPVAGG</sequence>
<dbReference type="GO" id="GO:0005524">
    <property type="term" value="F:ATP binding"/>
    <property type="evidence" value="ECO:0007669"/>
    <property type="project" value="UniProtKB-KW"/>
</dbReference>
<dbReference type="SMART" id="SM00382">
    <property type="entry name" value="AAA"/>
    <property type="match status" value="2"/>
</dbReference>
<evidence type="ECO:0000256" key="3">
    <source>
        <dbReference type="ARBA" id="ARBA00022741"/>
    </source>
</evidence>
<keyword evidence="1" id="KW-0813">Transport</keyword>
<dbReference type="Gene3D" id="3.40.50.300">
    <property type="entry name" value="P-loop containing nucleotide triphosphate hydrolases"/>
    <property type="match status" value="2"/>
</dbReference>
<dbReference type="CDD" id="cd03215">
    <property type="entry name" value="ABC_Carb_Monos_II"/>
    <property type="match status" value="1"/>
</dbReference>
<keyword evidence="3" id="KW-0547">Nucleotide-binding</keyword>
<dbReference type="InterPro" id="IPR027417">
    <property type="entry name" value="P-loop_NTPase"/>
</dbReference>
<dbReference type="PANTHER" id="PTHR43790">
    <property type="entry name" value="CARBOHYDRATE TRANSPORT ATP-BINDING PROTEIN MG119-RELATED"/>
    <property type="match status" value="1"/>
</dbReference>
<dbReference type="Proteomes" id="UP000272400">
    <property type="component" value="Unassembled WGS sequence"/>
</dbReference>
<name>A0A3N1D0Z7_9ACTN</name>
<dbReference type="AlphaFoldDB" id="A0A3N1D0Z7"/>
<comment type="caution">
    <text evidence="6">The sequence shown here is derived from an EMBL/GenBank/DDBJ whole genome shotgun (WGS) entry which is preliminary data.</text>
</comment>
<feature type="domain" description="ABC transporter" evidence="5">
    <location>
        <begin position="268"/>
        <end position="509"/>
    </location>
</feature>
<evidence type="ECO:0000256" key="1">
    <source>
        <dbReference type="ARBA" id="ARBA00022448"/>
    </source>
</evidence>